<dbReference type="EMBL" id="KZ613941">
    <property type="protein sequence ID" value="PMD44702.1"/>
    <property type="molecule type" value="Genomic_DNA"/>
</dbReference>
<dbReference type="CDD" id="cd00067">
    <property type="entry name" value="GAL4"/>
    <property type="match status" value="1"/>
</dbReference>
<dbReference type="Gene3D" id="4.10.240.10">
    <property type="entry name" value="Zn(2)-C6 fungal-type DNA-binding domain"/>
    <property type="match status" value="1"/>
</dbReference>
<accession>A0A2J6S1R4</accession>
<sequence>MVYCGKPSKACGQCRLRRTRCDALRPSCTQCIRAGRTCGGYRDTDTLMFRHCTKSYGKTNTNNEPTPAPKRKEMVETSPPASSPGSPIPADQFDNAVMSVERYTSLEEEFATCFFFKNYVLDDQSFSRGTFHYLADVYRQETVSPPLKDAVVAIGTAGLAHFYKDPSVMASANRKYSSALNSVSLLLRESASAKEDQTLMAVILLGVYETYTCSNVNVLETLNKHVSGAEALLQLRGKEQIETPLGRELFSQIRSQVITKCWQTHTAVPDDIIQWSEAALQYETIEEAAATRLSLIRTQLCNLRMLSTQLSTSFPPFSPSDSGTLLTCALEIDVSLADWEATCFSAYHYQTVTSEQKSKYMYSDSYHVYSSLAAANIWNEYRVTRIQVNELLVQFSRQIIQAEISSMEMGMETPSAFLYQLVQDSTAITIELAGDICASIPFYTGSRPGDSQGTKGEQSAKAIAANLLVWPLYVAARTECGAEMREWAVGRLRGIAEDMGIQQAMVVADCVANGEACLS</sequence>
<dbReference type="SUPFAM" id="SSF57701">
    <property type="entry name" value="Zn2/Cys6 DNA-binding domain"/>
    <property type="match status" value="1"/>
</dbReference>
<protein>
    <recommendedName>
        <fullName evidence="3">Zn(2)-C6 fungal-type domain-containing protein</fullName>
    </recommendedName>
</protein>
<evidence type="ECO:0000256" key="2">
    <source>
        <dbReference type="SAM" id="MobiDB-lite"/>
    </source>
</evidence>
<dbReference type="InterPro" id="IPR036864">
    <property type="entry name" value="Zn2-C6_fun-type_DNA-bd_sf"/>
</dbReference>
<evidence type="ECO:0000313" key="5">
    <source>
        <dbReference type="Proteomes" id="UP000235786"/>
    </source>
</evidence>
<dbReference type="PROSITE" id="PS00463">
    <property type="entry name" value="ZN2_CY6_FUNGAL_1"/>
    <property type="match status" value="1"/>
</dbReference>
<gene>
    <name evidence="4" type="ORF">L207DRAFT_579634</name>
</gene>
<dbReference type="Proteomes" id="UP000235786">
    <property type="component" value="Unassembled WGS sequence"/>
</dbReference>
<feature type="region of interest" description="Disordered" evidence="2">
    <location>
        <begin position="58"/>
        <end position="90"/>
    </location>
</feature>
<keyword evidence="1" id="KW-0539">Nucleus</keyword>
<dbReference type="PROSITE" id="PS50048">
    <property type="entry name" value="ZN2_CY6_FUNGAL_2"/>
    <property type="match status" value="1"/>
</dbReference>
<evidence type="ECO:0000259" key="3">
    <source>
        <dbReference type="PROSITE" id="PS50048"/>
    </source>
</evidence>
<evidence type="ECO:0000256" key="1">
    <source>
        <dbReference type="ARBA" id="ARBA00023242"/>
    </source>
</evidence>
<dbReference type="GO" id="GO:0008270">
    <property type="term" value="F:zinc ion binding"/>
    <property type="evidence" value="ECO:0007669"/>
    <property type="project" value="InterPro"/>
</dbReference>
<proteinExistence type="predicted"/>
<name>A0A2J6S1R4_HYAVF</name>
<dbReference type="PANTHER" id="PTHR38791:SF5">
    <property type="entry name" value="TRANSCRIPTION FACTOR DBAG-RELATED"/>
    <property type="match status" value="1"/>
</dbReference>
<dbReference type="GO" id="GO:0000981">
    <property type="term" value="F:DNA-binding transcription factor activity, RNA polymerase II-specific"/>
    <property type="evidence" value="ECO:0007669"/>
    <property type="project" value="InterPro"/>
</dbReference>
<dbReference type="InterPro" id="IPR001138">
    <property type="entry name" value="Zn2Cys6_DnaBD"/>
</dbReference>
<reference evidence="4 5" key="1">
    <citation type="submission" date="2016-04" db="EMBL/GenBank/DDBJ databases">
        <title>A degradative enzymes factory behind the ericoid mycorrhizal symbiosis.</title>
        <authorList>
            <consortium name="DOE Joint Genome Institute"/>
            <person name="Martino E."/>
            <person name="Morin E."/>
            <person name="Grelet G."/>
            <person name="Kuo A."/>
            <person name="Kohler A."/>
            <person name="Daghino S."/>
            <person name="Barry K."/>
            <person name="Choi C."/>
            <person name="Cichocki N."/>
            <person name="Clum A."/>
            <person name="Copeland A."/>
            <person name="Hainaut M."/>
            <person name="Haridas S."/>
            <person name="Labutti K."/>
            <person name="Lindquist E."/>
            <person name="Lipzen A."/>
            <person name="Khouja H.-R."/>
            <person name="Murat C."/>
            <person name="Ohm R."/>
            <person name="Olson A."/>
            <person name="Spatafora J."/>
            <person name="Veneault-Fourrey C."/>
            <person name="Henrissat B."/>
            <person name="Grigoriev I."/>
            <person name="Martin F."/>
            <person name="Perotto S."/>
        </authorList>
    </citation>
    <scope>NUCLEOTIDE SEQUENCE [LARGE SCALE GENOMIC DNA]</scope>
    <source>
        <strain evidence="4 5">F</strain>
    </source>
</reference>
<dbReference type="PANTHER" id="PTHR38791">
    <property type="entry name" value="ZN(II)2CYS6 TRANSCRIPTION FACTOR (EUROFUNG)-RELATED-RELATED"/>
    <property type="match status" value="1"/>
</dbReference>
<dbReference type="SMART" id="SM00066">
    <property type="entry name" value="GAL4"/>
    <property type="match status" value="1"/>
</dbReference>
<dbReference type="AlphaFoldDB" id="A0A2J6S1R4"/>
<dbReference type="OrthoDB" id="4220372at2759"/>
<feature type="compositionally biased region" description="Low complexity" evidence="2">
    <location>
        <begin position="78"/>
        <end position="90"/>
    </location>
</feature>
<feature type="domain" description="Zn(2)-C6 fungal-type" evidence="3">
    <location>
        <begin position="10"/>
        <end position="38"/>
    </location>
</feature>
<evidence type="ECO:0000313" key="4">
    <source>
        <dbReference type="EMBL" id="PMD44702.1"/>
    </source>
</evidence>
<keyword evidence="5" id="KW-1185">Reference proteome</keyword>
<dbReference type="Pfam" id="PF00172">
    <property type="entry name" value="Zn_clus"/>
    <property type="match status" value="1"/>
</dbReference>
<dbReference type="InterPro" id="IPR053175">
    <property type="entry name" value="DHMBA_Reg_Transcription_Factor"/>
</dbReference>
<organism evidence="4 5">
    <name type="scientific">Hyaloscypha variabilis (strain UAMH 11265 / GT02V1 / F)</name>
    <name type="common">Meliniomyces variabilis</name>
    <dbReference type="NCBI Taxonomy" id="1149755"/>
    <lineage>
        <taxon>Eukaryota</taxon>
        <taxon>Fungi</taxon>
        <taxon>Dikarya</taxon>
        <taxon>Ascomycota</taxon>
        <taxon>Pezizomycotina</taxon>
        <taxon>Leotiomycetes</taxon>
        <taxon>Helotiales</taxon>
        <taxon>Hyaloscyphaceae</taxon>
        <taxon>Hyaloscypha</taxon>
        <taxon>Hyaloscypha variabilis</taxon>
    </lineage>
</organism>